<name>A0A7X0P3U4_9ACTN</name>
<organism evidence="2 3">
    <name type="scientific">Nonomuraea rubra</name>
    <dbReference type="NCBI Taxonomy" id="46180"/>
    <lineage>
        <taxon>Bacteria</taxon>
        <taxon>Bacillati</taxon>
        <taxon>Actinomycetota</taxon>
        <taxon>Actinomycetes</taxon>
        <taxon>Streptosporangiales</taxon>
        <taxon>Streptosporangiaceae</taxon>
        <taxon>Nonomuraea</taxon>
    </lineage>
</organism>
<gene>
    <name evidence="2" type="ORF">HD593_009457</name>
</gene>
<dbReference type="PANTHER" id="PTHR30011:SF32">
    <property type="entry name" value="CONSERVED PROTEIN"/>
    <property type="match status" value="1"/>
</dbReference>
<sequence>MRLGVTMFATDLAMPVHELARAAEERGFDSLYVPEHTHIPVSRRTPYPGGGELPEEYRRTLDPLVALSYAAAVTGNLRVGTGILLAAQRDPIVTAKALASLDHLSGGRLVVGVGFGWNVEEIENHGVPYGRRREVARRNVLAMQALWRDEVAVVEGVEPSWSWPKPHRMPPVYLGGAPGPKLFAQVAEYADGWMPIGGHGIKAALPALREACEKAGRPQACEVIPFGTRPTRDKLDYYASLGITQVVATLPSGPADVVLPLLDEYAALL</sequence>
<proteinExistence type="predicted"/>
<dbReference type="SUPFAM" id="SSF51679">
    <property type="entry name" value="Bacterial luciferase-like"/>
    <property type="match status" value="1"/>
</dbReference>
<dbReference type="PANTHER" id="PTHR30011">
    <property type="entry name" value="ALKANESULFONATE MONOOXYGENASE-RELATED"/>
    <property type="match status" value="1"/>
</dbReference>
<accession>A0A7X0P3U4</accession>
<evidence type="ECO:0000259" key="1">
    <source>
        <dbReference type="Pfam" id="PF00296"/>
    </source>
</evidence>
<dbReference type="NCBIfam" id="TIGR03619">
    <property type="entry name" value="F420_Rv2161c"/>
    <property type="match status" value="1"/>
</dbReference>
<dbReference type="EMBL" id="JACHMI010000001">
    <property type="protein sequence ID" value="MBB6554662.1"/>
    <property type="molecule type" value="Genomic_DNA"/>
</dbReference>
<reference evidence="2 3" key="1">
    <citation type="submission" date="2020-08" db="EMBL/GenBank/DDBJ databases">
        <title>Sequencing the genomes of 1000 actinobacteria strains.</title>
        <authorList>
            <person name="Klenk H.-P."/>
        </authorList>
    </citation>
    <scope>NUCLEOTIDE SEQUENCE [LARGE SCALE GENOMIC DNA]</scope>
    <source>
        <strain evidence="2 3">DSM 43768</strain>
    </source>
</reference>
<keyword evidence="3" id="KW-1185">Reference proteome</keyword>
<dbReference type="Gene3D" id="3.20.20.30">
    <property type="entry name" value="Luciferase-like domain"/>
    <property type="match status" value="1"/>
</dbReference>
<feature type="domain" description="Luciferase-like" evidence="1">
    <location>
        <begin position="17"/>
        <end position="220"/>
    </location>
</feature>
<protein>
    <submittedName>
        <fullName evidence="2">Putative F420-dependent oxidoreductase</fullName>
    </submittedName>
</protein>
<dbReference type="AlphaFoldDB" id="A0A7X0P3U4"/>
<dbReference type="Proteomes" id="UP000565579">
    <property type="component" value="Unassembled WGS sequence"/>
</dbReference>
<dbReference type="RefSeq" id="WP_185109360.1">
    <property type="nucleotide sequence ID" value="NZ_JACHMI010000001.1"/>
</dbReference>
<dbReference type="Pfam" id="PF00296">
    <property type="entry name" value="Bac_luciferase"/>
    <property type="match status" value="1"/>
</dbReference>
<evidence type="ECO:0000313" key="2">
    <source>
        <dbReference type="EMBL" id="MBB6554662.1"/>
    </source>
</evidence>
<dbReference type="InterPro" id="IPR051260">
    <property type="entry name" value="Diverse_substr_monoxygenases"/>
</dbReference>
<dbReference type="InterPro" id="IPR036661">
    <property type="entry name" value="Luciferase-like_sf"/>
</dbReference>
<dbReference type="GO" id="GO:0016705">
    <property type="term" value="F:oxidoreductase activity, acting on paired donors, with incorporation or reduction of molecular oxygen"/>
    <property type="evidence" value="ECO:0007669"/>
    <property type="project" value="InterPro"/>
</dbReference>
<dbReference type="InterPro" id="IPR011251">
    <property type="entry name" value="Luciferase-like_dom"/>
</dbReference>
<dbReference type="InterPro" id="IPR019921">
    <property type="entry name" value="Lucif-like_OxRdtase_Rv2161c"/>
</dbReference>
<comment type="caution">
    <text evidence="2">The sequence shown here is derived from an EMBL/GenBank/DDBJ whole genome shotgun (WGS) entry which is preliminary data.</text>
</comment>
<evidence type="ECO:0000313" key="3">
    <source>
        <dbReference type="Proteomes" id="UP000565579"/>
    </source>
</evidence>